<dbReference type="AlphaFoldDB" id="A0A2G9RG66"/>
<dbReference type="EMBL" id="KV938694">
    <property type="protein sequence ID" value="PIO26834.1"/>
    <property type="molecule type" value="Genomic_DNA"/>
</dbReference>
<proteinExistence type="predicted"/>
<dbReference type="Proteomes" id="UP000228934">
    <property type="component" value="Unassembled WGS sequence"/>
</dbReference>
<keyword evidence="2" id="KW-1185">Reference proteome</keyword>
<evidence type="ECO:0000313" key="2">
    <source>
        <dbReference type="Proteomes" id="UP000228934"/>
    </source>
</evidence>
<sequence>MLSVSKTPAECRRLLEVANKSFLEAINRAQNNQILDLSMKLEVVYYLEAVLVLKHLQRPGVVTNMTVYEWEKRVHHQHVTPECTAYFTVIGVQLHKTLTHQVAAFALTENEEMWFKIYYEHIRPTFLKKNSTEEAFFVSSSGKKIYKVSNDLRRYHNRFNLPNITSQFIRRICETWTMKTCSDADKYIFASYLSHTNKTADRCYREKILTDLCSASLLVTRAGTSSRISGQVKNS</sequence>
<dbReference type="PANTHER" id="PTHR47306:SF2">
    <property type="entry name" value="CORE-BINDING (CB) DOMAIN-CONTAINING PROTEIN"/>
    <property type="match status" value="1"/>
</dbReference>
<organism evidence="1 2">
    <name type="scientific">Aquarana catesbeiana</name>
    <name type="common">American bullfrog</name>
    <name type="synonym">Rana catesbeiana</name>
    <dbReference type="NCBI Taxonomy" id="8400"/>
    <lineage>
        <taxon>Eukaryota</taxon>
        <taxon>Metazoa</taxon>
        <taxon>Chordata</taxon>
        <taxon>Craniata</taxon>
        <taxon>Vertebrata</taxon>
        <taxon>Euteleostomi</taxon>
        <taxon>Amphibia</taxon>
        <taxon>Batrachia</taxon>
        <taxon>Anura</taxon>
        <taxon>Neobatrachia</taxon>
        <taxon>Ranoidea</taxon>
        <taxon>Ranidae</taxon>
        <taxon>Aquarana</taxon>
    </lineage>
</organism>
<dbReference type="OrthoDB" id="9903054at2759"/>
<protein>
    <submittedName>
        <fullName evidence="1">Uncharacterized protein</fullName>
    </submittedName>
</protein>
<feature type="non-terminal residue" evidence="1">
    <location>
        <position position="235"/>
    </location>
</feature>
<accession>A0A2G9RG66</accession>
<name>A0A2G9RG66_AQUCT</name>
<gene>
    <name evidence="1" type="ORF">AB205_0154560</name>
</gene>
<reference evidence="2" key="1">
    <citation type="journal article" date="2017" name="Nat. Commun.">
        <title>The North American bullfrog draft genome provides insight into hormonal regulation of long noncoding RNA.</title>
        <authorList>
            <person name="Hammond S.A."/>
            <person name="Warren R.L."/>
            <person name="Vandervalk B.P."/>
            <person name="Kucuk E."/>
            <person name="Khan H."/>
            <person name="Gibb E.A."/>
            <person name="Pandoh P."/>
            <person name="Kirk H."/>
            <person name="Zhao Y."/>
            <person name="Jones M."/>
            <person name="Mungall A.J."/>
            <person name="Coope R."/>
            <person name="Pleasance S."/>
            <person name="Moore R.A."/>
            <person name="Holt R.A."/>
            <person name="Round J.M."/>
            <person name="Ohora S."/>
            <person name="Walle B.V."/>
            <person name="Veldhoen N."/>
            <person name="Helbing C.C."/>
            <person name="Birol I."/>
        </authorList>
    </citation>
    <scope>NUCLEOTIDE SEQUENCE [LARGE SCALE GENOMIC DNA]</scope>
</reference>
<dbReference type="PANTHER" id="PTHR47306">
    <property type="entry name" value="SI:CH211-178J18.4-RELATED"/>
    <property type="match status" value="1"/>
</dbReference>
<evidence type="ECO:0000313" key="1">
    <source>
        <dbReference type="EMBL" id="PIO26834.1"/>
    </source>
</evidence>